<dbReference type="PANTHER" id="PTHR43669:SF3">
    <property type="entry name" value="ALCOHOL DEHYDROGENASE, PUTATIVE (AFU_ORTHOLOGUE AFUA_3G03445)-RELATED"/>
    <property type="match status" value="1"/>
</dbReference>
<comment type="caution">
    <text evidence="3">The sequence shown here is derived from an EMBL/GenBank/DDBJ whole genome shotgun (WGS) entry which is preliminary data.</text>
</comment>
<proteinExistence type="inferred from homology"/>
<dbReference type="OrthoDB" id="37659at2759"/>
<organism evidence="3 4">
    <name type="scientific">Triparma columacea</name>
    <dbReference type="NCBI Taxonomy" id="722753"/>
    <lineage>
        <taxon>Eukaryota</taxon>
        <taxon>Sar</taxon>
        <taxon>Stramenopiles</taxon>
        <taxon>Ochrophyta</taxon>
        <taxon>Bolidophyceae</taxon>
        <taxon>Parmales</taxon>
        <taxon>Triparmaceae</taxon>
        <taxon>Triparma</taxon>
    </lineage>
</organism>
<gene>
    <name evidence="3" type="ORF">TrCOL_g6062</name>
</gene>
<protein>
    <submittedName>
        <fullName evidence="3">Uncharacterized protein</fullName>
    </submittedName>
</protein>
<reference evidence="4" key="1">
    <citation type="journal article" date="2023" name="Commun. Biol.">
        <title>Genome analysis of Parmales, the sister group of diatoms, reveals the evolutionary specialization of diatoms from phago-mixotrophs to photoautotrophs.</title>
        <authorList>
            <person name="Ban H."/>
            <person name="Sato S."/>
            <person name="Yoshikawa S."/>
            <person name="Yamada K."/>
            <person name="Nakamura Y."/>
            <person name="Ichinomiya M."/>
            <person name="Sato N."/>
            <person name="Blanc-Mathieu R."/>
            <person name="Endo H."/>
            <person name="Kuwata A."/>
            <person name="Ogata H."/>
        </authorList>
    </citation>
    <scope>NUCLEOTIDE SEQUENCE [LARGE SCALE GENOMIC DNA]</scope>
</reference>
<name>A0A9W7L5J9_9STRA</name>
<dbReference type="EMBL" id="BRYA01000037">
    <property type="protein sequence ID" value="GMI33992.1"/>
    <property type="molecule type" value="Genomic_DNA"/>
</dbReference>
<evidence type="ECO:0000313" key="4">
    <source>
        <dbReference type="Proteomes" id="UP001165065"/>
    </source>
</evidence>
<dbReference type="InterPro" id="IPR036291">
    <property type="entry name" value="NAD(P)-bd_dom_sf"/>
</dbReference>
<accession>A0A9W7L5J9</accession>
<keyword evidence="2" id="KW-0560">Oxidoreductase</keyword>
<dbReference type="Gene3D" id="3.40.50.720">
    <property type="entry name" value="NAD(P)-binding Rossmann-like Domain"/>
    <property type="match status" value="1"/>
</dbReference>
<dbReference type="GO" id="GO:0016491">
    <property type="term" value="F:oxidoreductase activity"/>
    <property type="evidence" value="ECO:0007669"/>
    <property type="project" value="UniProtKB-KW"/>
</dbReference>
<evidence type="ECO:0000256" key="1">
    <source>
        <dbReference type="ARBA" id="ARBA00006484"/>
    </source>
</evidence>
<dbReference type="AlphaFoldDB" id="A0A9W7L5J9"/>
<dbReference type="PANTHER" id="PTHR43669">
    <property type="entry name" value="5-KETO-D-GLUCONATE 5-REDUCTASE"/>
    <property type="match status" value="1"/>
</dbReference>
<dbReference type="SUPFAM" id="SSF51735">
    <property type="entry name" value="NAD(P)-binding Rossmann-fold domains"/>
    <property type="match status" value="1"/>
</dbReference>
<evidence type="ECO:0000313" key="3">
    <source>
        <dbReference type="EMBL" id="GMI33992.1"/>
    </source>
</evidence>
<keyword evidence="4" id="KW-1185">Reference proteome</keyword>
<comment type="similarity">
    <text evidence="1">Belongs to the short-chain dehydrogenases/reductases (SDR) family.</text>
</comment>
<dbReference type="Proteomes" id="UP001165065">
    <property type="component" value="Unassembled WGS sequence"/>
</dbReference>
<evidence type="ECO:0000256" key="2">
    <source>
        <dbReference type="ARBA" id="ARBA00023002"/>
    </source>
</evidence>
<sequence>MSLLGQTIWVVGGIGPIGRNISRSLLLAGANVIVNSRSESRLQNLSTDLSNHPKLITVHGSLLPGKANETVNKTLSYSNVSLNHVVAHGAVRWWANGRSGGFSSMDESRMTVPSKGFLENDVDEFLSASQQSLKLHFSAAQHLLPRLRASSASSSYTFVTGESGNSVITRNPHVMVGARAVQGLAESIRQEVRGYEGVTSSEVRVGLKVNRTDEERAREPRDVPLSSRIGDICAGICARKDGNEGGVIHNINTMETLEEKTVAFKHEVEKGNKIKILWNWEGGGQNAA</sequence>